<feature type="binding site" evidence="14">
    <location>
        <position position="88"/>
    </location>
    <ligand>
        <name>Ca(2+)</name>
        <dbReference type="ChEBI" id="CHEBI:29108"/>
        <label>1</label>
    </ligand>
</feature>
<keyword evidence="4 17" id="KW-0349">Heme</keyword>
<dbReference type="Pfam" id="PF00141">
    <property type="entry name" value="peroxidase"/>
    <property type="match status" value="2"/>
</dbReference>
<evidence type="ECO:0000256" key="9">
    <source>
        <dbReference type="ARBA" id="ARBA00023157"/>
    </source>
</evidence>
<evidence type="ECO:0000256" key="17">
    <source>
        <dbReference type="RuleBase" id="RU362060"/>
    </source>
</evidence>
<dbReference type="PROSITE" id="PS00436">
    <property type="entry name" value="PEROXIDASE_2"/>
    <property type="match status" value="1"/>
</dbReference>
<dbReference type="GO" id="GO:0020037">
    <property type="term" value="F:heme binding"/>
    <property type="evidence" value="ECO:0007669"/>
    <property type="project" value="UniProtKB-UniRule"/>
</dbReference>
<feature type="binding site" evidence="14">
    <location>
        <position position="84"/>
    </location>
    <ligand>
        <name>Ca(2+)</name>
        <dbReference type="ChEBI" id="CHEBI:29108"/>
        <label>1</label>
    </ligand>
</feature>
<comment type="subcellular location">
    <subcellularLocation>
        <location evidence="17">Secreted</location>
    </subcellularLocation>
</comment>
<dbReference type="GO" id="GO:0140825">
    <property type="term" value="F:lactoperoxidase activity"/>
    <property type="evidence" value="ECO:0007669"/>
    <property type="project" value="UniProtKB-EC"/>
</dbReference>
<dbReference type="GO" id="GO:0042744">
    <property type="term" value="P:hydrogen peroxide catabolic process"/>
    <property type="evidence" value="ECO:0007669"/>
    <property type="project" value="UniProtKB-KW"/>
</dbReference>
<dbReference type="EMBL" id="CM000146">
    <property type="protein sequence ID" value="EEE69888.1"/>
    <property type="molecule type" value="Genomic_DNA"/>
</dbReference>
<keyword evidence="8 14" id="KW-0408">Iron</keyword>
<evidence type="ECO:0000256" key="12">
    <source>
        <dbReference type="PIRSR" id="PIRSR600823-1"/>
    </source>
</evidence>
<dbReference type="GO" id="GO:0005576">
    <property type="term" value="C:extracellular region"/>
    <property type="evidence" value="ECO:0007669"/>
    <property type="project" value="UniProtKB-SubCell"/>
</dbReference>
<dbReference type="GO" id="GO:0006979">
    <property type="term" value="P:response to oxidative stress"/>
    <property type="evidence" value="ECO:0007669"/>
    <property type="project" value="UniProtKB-UniRule"/>
</dbReference>
<proteinExistence type="inferred from homology"/>
<feature type="binding site" evidence="14">
    <location>
        <position position="316"/>
    </location>
    <ligand>
        <name>Ca(2+)</name>
        <dbReference type="ChEBI" id="CHEBI:29108"/>
        <label>2</label>
    </ligand>
</feature>
<dbReference type="PANTHER" id="PTHR31388">
    <property type="entry name" value="PEROXIDASE 72-RELATED"/>
    <property type="match status" value="1"/>
</dbReference>
<evidence type="ECO:0000256" key="6">
    <source>
        <dbReference type="ARBA" id="ARBA00022837"/>
    </source>
</evidence>
<evidence type="ECO:0000256" key="14">
    <source>
        <dbReference type="PIRSR" id="PIRSR600823-3"/>
    </source>
</evidence>
<dbReference type="InterPro" id="IPR000823">
    <property type="entry name" value="Peroxidase_pln"/>
</dbReference>
<dbReference type="GO" id="GO:0046872">
    <property type="term" value="F:metal ion binding"/>
    <property type="evidence" value="ECO:0007669"/>
    <property type="project" value="UniProtKB-UniRule"/>
</dbReference>
<feature type="binding site" evidence="14">
    <location>
        <position position="321"/>
    </location>
    <ligand>
        <name>Ca(2+)</name>
        <dbReference type="ChEBI" id="CHEBI:29108"/>
        <label>2</label>
    </ligand>
</feature>
<feature type="binding site" evidence="14">
    <location>
        <position position="86"/>
    </location>
    <ligand>
        <name>Ca(2+)</name>
        <dbReference type="ChEBI" id="CHEBI:29108"/>
        <label>1</label>
    </ligand>
</feature>
<dbReference type="EC" id="1.11.1.7" evidence="17"/>
<comment type="cofactor">
    <cofactor evidence="14 17">
        <name>Ca(2+)</name>
        <dbReference type="ChEBI" id="CHEBI:29108"/>
    </cofactor>
    <text evidence="14 17">Binds 2 calcium ions per subunit.</text>
</comment>
<evidence type="ECO:0000259" key="18">
    <source>
        <dbReference type="PROSITE" id="PS50873"/>
    </source>
</evidence>
<feature type="signal peptide" evidence="17">
    <location>
        <begin position="1"/>
        <end position="35"/>
    </location>
</feature>
<feature type="binding site" evidence="14">
    <location>
        <position position="90"/>
    </location>
    <ligand>
        <name>Ca(2+)</name>
        <dbReference type="ChEBI" id="CHEBI:29108"/>
        <label>1</label>
    </ligand>
</feature>
<dbReference type="InterPro" id="IPR019794">
    <property type="entry name" value="Peroxidases_AS"/>
</dbReference>
<feature type="binding site" evidence="13">
    <location>
        <position position="232"/>
    </location>
    <ligand>
        <name>substrate</name>
    </ligand>
</feature>
<feature type="active site" description="Proton acceptor" evidence="12">
    <location>
        <position position="80"/>
    </location>
</feature>
<evidence type="ECO:0000256" key="3">
    <source>
        <dbReference type="ARBA" id="ARBA00022559"/>
    </source>
</evidence>
<keyword evidence="6 14" id="KW-0106">Calcium</keyword>
<dbReference type="InterPro" id="IPR010255">
    <property type="entry name" value="Haem_peroxidase_sf"/>
</dbReference>
<feature type="binding site" evidence="14">
    <location>
        <position position="314"/>
    </location>
    <ligand>
        <name>Ca(2+)</name>
        <dbReference type="ChEBI" id="CHEBI:29108"/>
        <label>2</label>
    </ligand>
</feature>
<feature type="domain" description="Plant heme peroxidase family profile" evidence="18">
    <location>
        <begin position="39"/>
        <end position="392"/>
    </location>
</feature>
<comment type="catalytic activity">
    <reaction evidence="1 17">
        <text>2 a phenolic donor + H2O2 = 2 a phenolic radical donor + 2 H2O</text>
        <dbReference type="Rhea" id="RHEA:56136"/>
        <dbReference type="ChEBI" id="CHEBI:15377"/>
        <dbReference type="ChEBI" id="CHEBI:16240"/>
        <dbReference type="ChEBI" id="CHEBI:139520"/>
        <dbReference type="ChEBI" id="CHEBI:139521"/>
        <dbReference type="EC" id="1.11.1.7"/>
    </reaction>
</comment>
<evidence type="ECO:0000256" key="10">
    <source>
        <dbReference type="ARBA" id="ARBA00023283"/>
    </source>
</evidence>
<evidence type="ECO:0000256" key="8">
    <source>
        <dbReference type="ARBA" id="ARBA00023004"/>
    </source>
</evidence>
<evidence type="ECO:0000256" key="4">
    <source>
        <dbReference type="ARBA" id="ARBA00022617"/>
    </source>
</evidence>
<keyword evidence="9 16" id="KW-1015">Disulfide bond</keyword>
<dbReference type="PROSITE" id="PS00435">
    <property type="entry name" value="PEROXIDASE_1"/>
    <property type="match status" value="1"/>
</dbReference>
<evidence type="ECO:0000313" key="19">
    <source>
        <dbReference type="EMBL" id="EEE69888.1"/>
    </source>
</evidence>
<dbReference type="PANTHER" id="PTHR31388:SF2">
    <property type="entry name" value="PEROXIDASE 17"/>
    <property type="match status" value="1"/>
</dbReference>
<gene>
    <name evidence="19" type="ORF">OsJ_29709</name>
</gene>
<reference evidence="19" key="2">
    <citation type="submission" date="2008-12" db="EMBL/GenBank/DDBJ databases">
        <title>Improved gene annotation of the rice (Oryza sativa) genomes.</title>
        <authorList>
            <person name="Wang J."/>
            <person name="Li R."/>
            <person name="Fan W."/>
            <person name="Huang Q."/>
            <person name="Zhang J."/>
            <person name="Zhou Y."/>
            <person name="Hu Y."/>
            <person name="Zi S."/>
            <person name="Li J."/>
            <person name="Ni P."/>
            <person name="Zheng H."/>
            <person name="Zhang Y."/>
            <person name="Zhao M."/>
            <person name="Hao Q."/>
            <person name="McDermott J."/>
            <person name="Samudrala R."/>
            <person name="Kristiansen K."/>
            <person name="Wong G.K.-S."/>
        </authorList>
    </citation>
    <scope>NUCLEOTIDE SEQUENCE</scope>
</reference>
<feature type="binding site" evidence="14">
    <location>
        <position position="81"/>
    </location>
    <ligand>
        <name>Ca(2+)</name>
        <dbReference type="ChEBI" id="CHEBI:29108"/>
        <label>1</label>
    </ligand>
</feature>
<feature type="disulfide bond" evidence="16">
    <location>
        <begin position="82"/>
        <end position="87"/>
    </location>
</feature>
<reference evidence="19" key="1">
    <citation type="journal article" date="2005" name="PLoS Biol.">
        <title>The genomes of Oryza sativa: a history of duplications.</title>
        <authorList>
            <person name="Yu J."/>
            <person name="Wang J."/>
            <person name="Lin W."/>
            <person name="Li S."/>
            <person name="Li H."/>
            <person name="Zhou J."/>
            <person name="Ni P."/>
            <person name="Dong W."/>
            <person name="Hu S."/>
            <person name="Zeng C."/>
            <person name="Zhang J."/>
            <person name="Zhang Y."/>
            <person name="Li R."/>
            <person name="Xu Z."/>
            <person name="Li S."/>
            <person name="Li X."/>
            <person name="Zheng H."/>
            <person name="Cong L."/>
            <person name="Lin L."/>
            <person name="Yin J."/>
            <person name="Geng J."/>
            <person name="Li G."/>
            <person name="Shi J."/>
            <person name="Liu J."/>
            <person name="Lv H."/>
            <person name="Li J."/>
            <person name="Wang J."/>
            <person name="Deng Y."/>
            <person name="Ran L."/>
            <person name="Shi X."/>
            <person name="Wang X."/>
            <person name="Wu Q."/>
            <person name="Li C."/>
            <person name="Ren X."/>
            <person name="Wang J."/>
            <person name="Wang X."/>
            <person name="Li D."/>
            <person name="Liu D."/>
            <person name="Zhang X."/>
            <person name="Ji Z."/>
            <person name="Zhao W."/>
            <person name="Sun Y."/>
            <person name="Zhang Z."/>
            <person name="Bao J."/>
            <person name="Han Y."/>
            <person name="Dong L."/>
            <person name="Ji J."/>
            <person name="Chen P."/>
            <person name="Wu S."/>
            <person name="Liu J."/>
            <person name="Xiao Y."/>
            <person name="Bu D."/>
            <person name="Tan J."/>
            <person name="Yang L."/>
            <person name="Ye C."/>
            <person name="Zhang J."/>
            <person name="Xu J."/>
            <person name="Zhou Y."/>
            <person name="Yu Y."/>
            <person name="Zhang B."/>
            <person name="Zhuang S."/>
            <person name="Wei H."/>
            <person name="Liu B."/>
            <person name="Lei M."/>
            <person name="Yu H."/>
            <person name="Li Y."/>
            <person name="Xu H."/>
            <person name="Wei S."/>
            <person name="He X."/>
            <person name="Fang L."/>
            <person name="Zhang Z."/>
            <person name="Zhang Y."/>
            <person name="Huang X."/>
            <person name="Su Z."/>
            <person name="Tong W."/>
            <person name="Li J."/>
            <person name="Tong Z."/>
            <person name="Li S."/>
            <person name="Ye J."/>
            <person name="Wang L."/>
            <person name="Fang L."/>
            <person name="Lei T."/>
            <person name="Chen C."/>
            <person name="Chen H."/>
            <person name="Xu Z."/>
            <person name="Li H."/>
            <person name="Huang H."/>
            <person name="Zhang F."/>
            <person name="Xu H."/>
            <person name="Li N."/>
            <person name="Zhao C."/>
            <person name="Li S."/>
            <person name="Dong L."/>
            <person name="Huang Y."/>
            <person name="Li L."/>
            <person name="Xi Y."/>
            <person name="Qi Q."/>
            <person name="Li W."/>
            <person name="Zhang B."/>
            <person name="Hu W."/>
            <person name="Zhang Y."/>
            <person name="Tian X."/>
            <person name="Jiao Y."/>
            <person name="Liang X."/>
            <person name="Jin J."/>
            <person name="Gao L."/>
            <person name="Zheng W."/>
            <person name="Hao B."/>
            <person name="Liu S."/>
            <person name="Wang W."/>
            <person name="Yuan L."/>
            <person name="Cao M."/>
            <person name="McDermott J."/>
            <person name="Samudrala R."/>
            <person name="Wang J."/>
            <person name="Wong G.K."/>
            <person name="Yang H."/>
        </authorList>
    </citation>
    <scope>NUCLEOTIDE SEQUENCE [LARGE SCALE GENOMIC DNA]</scope>
</reference>
<feature type="binding site" description="axial binding residue" evidence="14">
    <location>
        <position position="262"/>
    </location>
    <ligand>
        <name>heme b</name>
        <dbReference type="ChEBI" id="CHEBI:60344"/>
    </ligand>
    <ligandPart>
        <name>Fe</name>
        <dbReference type="ChEBI" id="CHEBI:18248"/>
    </ligandPart>
</feature>
<evidence type="ECO:0000256" key="1">
    <source>
        <dbReference type="ARBA" id="ARBA00000189"/>
    </source>
</evidence>
<dbReference type="Gene3D" id="1.10.420.10">
    <property type="entry name" value="Peroxidase, domain 2"/>
    <property type="match status" value="1"/>
</dbReference>
<keyword evidence="7 17" id="KW-0560">Oxidoreductase</keyword>
<dbReference type="PROSITE" id="PS50873">
    <property type="entry name" value="PEROXIDASE_4"/>
    <property type="match status" value="1"/>
</dbReference>
<feature type="disulfide bond" evidence="16">
    <location>
        <begin position="135"/>
        <end position="388"/>
    </location>
</feature>
<feature type="chain" id="PRO_5005124202" description="Peroxidase" evidence="17">
    <location>
        <begin position="36"/>
        <end position="415"/>
    </location>
</feature>
<dbReference type="PRINTS" id="PR00461">
    <property type="entry name" value="PLPEROXIDASE"/>
</dbReference>
<evidence type="ECO:0000256" key="7">
    <source>
        <dbReference type="ARBA" id="ARBA00023002"/>
    </source>
</evidence>
<evidence type="ECO:0000256" key="5">
    <source>
        <dbReference type="ARBA" id="ARBA00022723"/>
    </source>
</evidence>
<evidence type="ECO:0000256" key="16">
    <source>
        <dbReference type="PIRSR" id="PIRSR600823-5"/>
    </source>
</evidence>
<keyword evidence="3 17" id="KW-0575">Peroxidase</keyword>
<dbReference type="InterPro" id="IPR019793">
    <property type="entry name" value="Peroxidases_heam-ligand_BS"/>
</dbReference>
<dbReference type="InterPro" id="IPR002016">
    <property type="entry name" value="Haem_peroxidase"/>
</dbReference>
<dbReference type="Gene3D" id="1.10.520.10">
    <property type="match status" value="2"/>
</dbReference>
<dbReference type="SUPFAM" id="SSF48113">
    <property type="entry name" value="Heme-dependent peroxidases"/>
    <property type="match status" value="2"/>
</dbReference>
<dbReference type="CDD" id="cd00693">
    <property type="entry name" value="secretory_peroxidase"/>
    <property type="match status" value="1"/>
</dbReference>
<feature type="binding site" evidence="14">
    <location>
        <position position="102"/>
    </location>
    <ligand>
        <name>Ca(2+)</name>
        <dbReference type="ChEBI" id="CHEBI:29108"/>
        <label>1</label>
    </ligand>
</feature>
<sequence length="415" mass="44382">MALLLLRRGGGFAAATVLAVVVVALVLSCGGGAEAAVRDLRVGYYAETCPDAEAVVRDTMARARAHEARSVASVMRLQFHDCFVNGCDGSVLMDATPTMAGEKEALSNINSLRSFDVVDEIKEALEERCPGVVSCADIIVMAARDAVALSYAPDRDGTVHVPVLPVTTTLNIKRGQGCMNRPLGVHKTSAFDVAAVQRAGKGRTTGGPFWDVRLGREDSLTASQEDSDNIMPSPRANATTLIKLFAGYNLTVTDLVALSGSHSIGEARCFSIVFRLYNQSGSGRPDPNMDPAYRAGLDSLCPRGGDENVTGGMDATPLVFDNQYFKDLVRLRGFLNSDQTLFSDNAGTRLAVRKFGEDQGAFFRAFVEGMIKMGELQNPRKGEIRRNCRVANAPAPPPVEAEVAATSKAVVLVDF</sequence>
<dbReference type="InterPro" id="IPR033905">
    <property type="entry name" value="Secretory_peroxidase"/>
</dbReference>
<comment type="similarity">
    <text evidence="17">Belongs to the peroxidase family. Classical plant (class III) peroxidase subfamily.</text>
</comment>
<evidence type="ECO:0000256" key="2">
    <source>
        <dbReference type="ARBA" id="ARBA00006873"/>
    </source>
</evidence>
<dbReference type="PROSITE" id="PS51257">
    <property type="entry name" value="PROKAR_LIPOPROTEIN"/>
    <property type="match status" value="1"/>
</dbReference>
<name>B9G440_ORYSJ</name>
<evidence type="ECO:0000256" key="15">
    <source>
        <dbReference type="PIRSR" id="PIRSR600823-4"/>
    </source>
</evidence>
<keyword evidence="11 17" id="KW-0376">Hydrogen peroxide</keyword>
<evidence type="ECO:0000256" key="11">
    <source>
        <dbReference type="ARBA" id="ARBA00023324"/>
    </source>
</evidence>
<accession>B9G440</accession>
<feature type="disulfide bond" evidence="16">
    <location>
        <begin position="269"/>
        <end position="301"/>
    </location>
</feature>
<comment type="function">
    <text evidence="17">Removal of H(2)O(2), oxidation of toxic reductants, biosynthesis and degradation of lignin, suberization, auxin catabolism, response to environmental stresses such as wounding, pathogen attack and oxidative stress.</text>
</comment>
<keyword evidence="17" id="KW-0964">Secreted</keyword>
<keyword evidence="5 14" id="KW-0479">Metal-binding</keyword>
<dbReference type="PRINTS" id="PR00458">
    <property type="entry name" value="PEROXIDASE"/>
</dbReference>
<feature type="site" description="Transition state stabilizer" evidence="15">
    <location>
        <position position="76"/>
    </location>
</feature>
<dbReference type="Proteomes" id="UP000007752">
    <property type="component" value="Chromosome 9"/>
</dbReference>
<comment type="cofactor">
    <cofactor evidence="14 17">
        <name>heme b</name>
        <dbReference type="ChEBI" id="CHEBI:60344"/>
    </cofactor>
    <text evidence="14 17">Binds 1 heme b (iron(II)-protoporphyrin IX) group per subunit.</text>
</comment>
<protein>
    <recommendedName>
        <fullName evidence="17">Peroxidase</fullName>
        <ecNumber evidence="17">1.11.1.7</ecNumber>
    </recommendedName>
</protein>
<dbReference type="FunFam" id="1.10.420.10:FF:000001">
    <property type="entry name" value="Peroxidase"/>
    <property type="match status" value="1"/>
</dbReference>
<dbReference type="AlphaFoldDB" id="B9G440"/>
<keyword evidence="17" id="KW-0732">Signal</keyword>
<comment type="similarity">
    <text evidence="2">Belongs to the peroxidase family. Ascorbate peroxidase subfamily.</text>
</comment>
<evidence type="ECO:0000256" key="13">
    <source>
        <dbReference type="PIRSR" id="PIRSR600823-2"/>
    </source>
</evidence>
<feature type="disulfide bond" evidence="16">
    <location>
        <begin position="49"/>
        <end position="129"/>
    </location>
</feature>
<keyword evidence="10" id="KW-0873">Pyrrolidone carboxylic acid</keyword>
<organism evidence="19">
    <name type="scientific">Oryza sativa subsp. japonica</name>
    <name type="common">Rice</name>
    <dbReference type="NCBI Taxonomy" id="39947"/>
    <lineage>
        <taxon>Eukaryota</taxon>
        <taxon>Viridiplantae</taxon>
        <taxon>Streptophyta</taxon>
        <taxon>Embryophyta</taxon>
        <taxon>Tracheophyta</taxon>
        <taxon>Spermatophyta</taxon>
        <taxon>Magnoliopsida</taxon>
        <taxon>Liliopsida</taxon>
        <taxon>Poales</taxon>
        <taxon>Poaceae</taxon>
        <taxon>BOP clade</taxon>
        <taxon>Oryzoideae</taxon>
        <taxon>Oryzeae</taxon>
        <taxon>Oryzinae</taxon>
        <taxon>Oryza</taxon>
        <taxon>Oryza sativa</taxon>
    </lineage>
</organism>